<feature type="compositionally biased region" description="Polar residues" evidence="3">
    <location>
        <begin position="699"/>
        <end position="718"/>
    </location>
</feature>
<evidence type="ECO:0000256" key="2">
    <source>
        <dbReference type="ARBA" id="ARBA00023242"/>
    </source>
</evidence>
<dbReference type="InterPro" id="IPR050613">
    <property type="entry name" value="Sec_Metabolite_Reg"/>
</dbReference>
<dbReference type="PANTHER" id="PTHR31001">
    <property type="entry name" value="UNCHARACTERIZED TRANSCRIPTIONAL REGULATORY PROTEIN"/>
    <property type="match status" value="1"/>
</dbReference>
<evidence type="ECO:0000256" key="3">
    <source>
        <dbReference type="SAM" id="MobiDB-lite"/>
    </source>
</evidence>
<dbReference type="CDD" id="cd12148">
    <property type="entry name" value="fungal_TF_MHR"/>
    <property type="match status" value="1"/>
</dbReference>
<feature type="compositionally biased region" description="Basic and acidic residues" evidence="3">
    <location>
        <begin position="503"/>
        <end position="512"/>
    </location>
</feature>
<gene>
    <name evidence="4" type="ORF">QCA50_010540</name>
</gene>
<feature type="compositionally biased region" description="Low complexity" evidence="3">
    <location>
        <begin position="477"/>
        <end position="491"/>
    </location>
</feature>
<keyword evidence="5" id="KW-1185">Reference proteome</keyword>
<evidence type="ECO:0000313" key="5">
    <source>
        <dbReference type="Proteomes" id="UP001385951"/>
    </source>
</evidence>
<comment type="caution">
    <text evidence="4">The sequence shown here is derived from an EMBL/GenBank/DDBJ whole genome shotgun (WGS) entry which is preliminary data.</text>
</comment>
<evidence type="ECO:0000313" key="4">
    <source>
        <dbReference type="EMBL" id="KAK7686316.1"/>
    </source>
</evidence>
<evidence type="ECO:0008006" key="6">
    <source>
        <dbReference type="Google" id="ProtNLM"/>
    </source>
</evidence>
<dbReference type="AlphaFoldDB" id="A0AAW0FZ92"/>
<keyword evidence="2" id="KW-0539">Nucleus</keyword>
<dbReference type="Proteomes" id="UP001385951">
    <property type="component" value="Unassembled WGS sequence"/>
</dbReference>
<accession>A0AAW0FZ92</accession>
<proteinExistence type="predicted"/>
<sequence>MSEPEPELPILDHELANLSITFPLHVVQDGADVVLTKIEKHLPPHPRAWALCEAYLEHFSWWFRPIKRDELIDEFLTSIYKCVGDPASRGYLPKHGTRCPHRLAVLYFILAVGALVDLTLPACNVEAEKYFQLGRAALSLRSIFDSPEIETVQAVSLLAAYQSACSRRYSHDGAWSIISLAVKLAQSCITLGRPTSIAEVHIDCELPIDEEESIGEDGEKIAGYWWWKMNYGKNVFIKVIDTLLSAKPPNYETVLEMDKLIRQAELPKIKLYLKPEEDDYADPGACMRSYLMSQIRSISMLAIHRTFFAQALLDHPNNPLRSPYAPSFLSANRCACIVIRSFIHHFERRPDLCGRFWSIWTHAFTAAVVLGSTVKWCPSATMAPSALIELDLTIELFKKGAFSSPRARMAVPILSRLRDRATAAYQQFRHKRVAPNTLDIQVQLLPEDASEDKLAIFGGQTRVVSTKLLTRKRPKTKTLSTSSINGTSSGIPLVNGSSPLTEKTCDSRRSSRQDSMSSISGDSPPRTEAPSPATASTPSDSIPDSLVDAFNEVHPTLVEYLSFFPSSAAVVDTSQCLVDPPATAVPSTPTALTNGHSTSFSSFTPESIGDLSVFSPPASASTPTMFPYFVNSPAEASANQMGMDVDAMFAMGPHGGVGGVPDLLSFPDDMMDEQWINLIRDAGVLDFNSGFNNGGMNFPSPTEPLQNGHSFQSRPPNR</sequence>
<feature type="compositionally biased region" description="Low complexity" evidence="3">
    <location>
        <begin position="513"/>
        <end position="541"/>
    </location>
</feature>
<comment type="subcellular location">
    <subcellularLocation>
        <location evidence="1">Nucleus</location>
    </subcellularLocation>
</comment>
<dbReference type="GO" id="GO:0005634">
    <property type="term" value="C:nucleus"/>
    <property type="evidence" value="ECO:0007669"/>
    <property type="project" value="UniProtKB-SubCell"/>
</dbReference>
<evidence type="ECO:0000256" key="1">
    <source>
        <dbReference type="ARBA" id="ARBA00004123"/>
    </source>
</evidence>
<feature type="region of interest" description="Disordered" evidence="3">
    <location>
        <begin position="695"/>
        <end position="718"/>
    </location>
</feature>
<organism evidence="4 5">
    <name type="scientific">Cerrena zonata</name>
    <dbReference type="NCBI Taxonomy" id="2478898"/>
    <lineage>
        <taxon>Eukaryota</taxon>
        <taxon>Fungi</taxon>
        <taxon>Dikarya</taxon>
        <taxon>Basidiomycota</taxon>
        <taxon>Agaricomycotina</taxon>
        <taxon>Agaricomycetes</taxon>
        <taxon>Polyporales</taxon>
        <taxon>Cerrenaceae</taxon>
        <taxon>Cerrena</taxon>
    </lineage>
</organism>
<name>A0AAW0FZ92_9APHY</name>
<reference evidence="4 5" key="1">
    <citation type="submission" date="2022-09" db="EMBL/GenBank/DDBJ databases">
        <authorList>
            <person name="Palmer J.M."/>
        </authorList>
    </citation>
    <scope>NUCLEOTIDE SEQUENCE [LARGE SCALE GENOMIC DNA]</scope>
    <source>
        <strain evidence="4 5">DSM 7382</strain>
    </source>
</reference>
<dbReference type="EMBL" id="JASBNA010000017">
    <property type="protein sequence ID" value="KAK7686316.1"/>
    <property type="molecule type" value="Genomic_DNA"/>
</dbReference>
<protein>
    <recommendedName>
        <fullName evidence="6">Transcription factor domain-containing protein</fullName>
    </recommendedName>
</protein>
<feature type="region of interest" description="Disordered" evidence="3">
    <location>
        <begin position="468"/>
        <end position="543"/>
    </location>
</feature>